<dbReference type="Pfam" id="PF13329">
    <property type="entry name" value="ATG2_CAD"/>
    <property type="match status" value="1"/>
</dbReference>
<dbReference type="GO" id="GO:0006869">
    <property type="term" value="P:lipid transport"/>
    <property type="evidence" value="ECO:0007669"/>
    <property type="project" value="UniProtKB-KW"/>
</dbReference>
<proteinExistence type="evidence at transcript level"/>
<dbReference type="GO" id="GO:0000045">
    <property type="term" value="P:autophagosome assembly"/>
    <property type="evidence" value="ECO:0007669"/>
    <property type="project" value="TreeGrafter"/>
</dbReference>
<dbReference type="GO" id="GO:0061723">
    <property type="term" value="P:glycophagy"/>
    <property type="evidence" value="ECO:0007669"/>
    <property type="project" value="TreeGrafter"/>
</dbReference>
<evidence type="ECO:0000256" key="3">
    <source>
        <dbReference type="ARBA" id="ARBA00009714"/>
    </source>
</evidence>
<dbReference type="GO" id="GO:0061709">
    <property type="term" value="P:reticulophagy"/>
    <property type="evidence" value="ECO:0007669"/>
    <property type="project" value="TreeGrafter"/>
</dbReference>
<evidence type="ECO:0000313" key="13">
    <source>
        <dbReference type="EMBL" id="AWD06773.1"/>
    </source>
</evidence>
<comment type="similarity">
    <text evidence="3">Belongs to the ATG2 family.</text>
</comment>
<comment type="catalytic activity">
    <reaction evidence="11">
        <text>a 1,2-diacyl-sn-glycero-3-phosphoethanolamine(in) = a 1,2-diacyl-sn-glycero-3-phosphoethanolamine(out)</text>
        <dbReference type="Rhea" id="RHEA:38895"/>
        <dbReference type="ChEBI" id="CHEBI:64612"/>
    </reaction>
</comment>
<comment type="subcellular location">
    <subcellularLocation>
        <location evidence="1">Endoplasmic reticulum membrane</location>
        <topology evidence="1">Peripheral membrane protein</topology>
    </subcellularLocation>
    <subcellularLocation>
        <location evidence="2">Preautophagosomal structure membrane</location>
        <topology evidence="2">Peripheral membrane protein</topology>
    </subcellularLocation>
</comment>
<evidence type="ECO:0000256" key="12">
    <source>
        <dbReference type="SAM" id="MobiDB-lite"/>
    </source>
</evidence>
<dbReference type="GO" id="GO:0034045">
    <property type="term" value="C:phagophore assembly site membrane"/>
    <property type="evidence" value="ECO:0007669"/>
    <property type="project" value="UniProtKB-SubCell"/>
</dbReference>
<organism evidence="13">
    <name type="scientific">Dugesia japonica</name>
    <name type="common">Planarian</name>
    <dbReference type="NCBI Taxonomy" id="6161"/>
    <lineage>
        <taxon>Eukaryota</taxon>
        <taxon>Metazoa</taxon>
        <taxon>Spiralia</taxon>
        <taxon>Lophotrochozoa</taxon>
        <taxon>Platyhelminthes</taxon>
        <taxon>Rhabditophora</taxon>
        <taxon>Seriata</taxon>
        <taxon>Tricladida</taxon>
        <taxon>Continenticola</taxon>
        <taxon>Geoplanoidea</taxon>
        <taxon>Dugesiidae</taxon>
        <taxon>Dugesia</taxon>
    </lineage>
</organism>
<keyword evidence="8" id="KW-0445">Lipid transport</keyword>
<feature type="region of interest" description="Disordered" evidence="12">
    <location>
        <begin position="1099"/>
        <end position="1126"/>
    </location>
</feature>
<dbReference type="PANTHER" id="PTHR13190">
    <property type="entry name" value="AUTOPHAGY-RELATED 2, ISOFORM A"/>
    <property type="match status" value="1"/>
</dbReference>
<evidence type="ECO:0000256" key="8">
    <source>
        <dbReference type="ARBA" id="ARBA00023055"/>
    </source>
</evidence>
<accession>A0A2S1BJG7</accession>
<feature type="region of interest" description="Disordered" evidence="12">
    <location>
        <begin position="1450"/>
        <end position="1469"/>
    </location>
</feature>
<reference evidence="13" key="1">
    <citation type="submission" date="2017-12" db="EMBL/GenBank/DDBJ databases">
        <title>Identification of autophagy-related gene DjAtg2 in planarian Dugesia japonica.</title>
        <authorList>
            <person name="Ma K."/>
            <person name="Zhang Y."/>
            <person name="Song G."/>
            <person name="Chen G."/>
        </authorList>
    </citation>
    <scope>NUCLEOTIDE SEQUENCE</scope>
</reference>
<evidence type="ECO:0000256" key="4">
    <source>
        <dbReference type="ARBA" id="ARBA00018070"/>
    </source>
</evidence>
<keyword evidence="9" id="KW-0472">Membrane</keyword>
<evidence type="ECO:0000256" key="10">
    <source>
        <dbReference type="ARBA" id="ARBA00024479"/>
    </source>
</evidence>
<dbReference type="GO" id="GO:0034727">
    <property type="term" value="P:piecemeal microautophagy of the nucleus"/>
    <property type="evidence" value="ECO:0007669"/>
    <property type="project" value="TreeGrafter"/>
</dbReference>
<name>A0A2S1BJG7_DUGJA</name>
<dbReference type="GO" id="GO:0061908">
    <property type="term" value="C:phagophore"/>
    <property type="evidence" value="ECO:0007669"/>
    <property type="project" value="TreeGrafter"/>
</dbReference>
<comment type="catalytic activity">
    <reaction evidence="10">
        <text>a 1,2-diacyl-sn-glycero-3-phospho-L-serine(in) = a 1,2-diacyl-sn-glycero-3-phospho-L-serine(out)</text>
        <dbReference type="Rhea" id="RHEA:38663"/>
        <dbReference type="ChEBI" id="CHEBI:57262"/>
    </reaction>
</comment>
<dbReference type="GO" id="GO:0043495">
    <property type="term" value="F:protein-membrane adaptor activity"/>
    <property type="evidence" value="ECO:0007669"/>
    <property type="project" value="TreeGrafter"/>
</dbReference>
<dbReference type="GO" id="GO:0032266">
    <property type="term" value="F:phosphatidylinositol-3-phosphate binding"/>
    <property type="evidence" value="ECO:0007669"/>
    <property type="project" value="TreeGrafter"/>
</dbReference>
<dbReference type="PANTHER" id="PTHR13190:SF1">
    <property type="entry name" value="AUTOPHAGY-RELATED 2, ISOFORM A"/>
    <property type="match status" value="1"/>
</dbReference>
<evidence type="ECO:0000256" key="11">
    <source>
        <dbReference type="ARBA" id="ARBA00024615"/>
    </source>
</evidence>
<protein>
    <recommendedName>
        <fullName evidence="4">Autophagy-related protein 2</fullName>
    </recommendedName>
</protein>
<evidence type="ECO:0000256" key="6">
    <source>
        <dbReference type="ARBA" id="ARBA00022824"/>
    </source>
</evidence>
<keyword evidence="5" id="KW-0813">Transport</keyword>
<feature type="compositionally biased region" description="Low complexity" evidence="12">
    <location>
        <begin position="1102"/>
        <end position="1119"/>
    </location>
</feature>
<evidence type="ECO:0000256" key="1">
    <source>
        <dbReference type="ARBA" id="ARBA00004406"/>
    </source>
</evidence>
<evidence type="ECO:0000256" key="2">
    <source>
        <dbReference type="ARBA" id="ARBA00004623"/>
    </source>
</evidence>
<keyword evidence="7" id="KW-0072">Autophagy</keyword>
<sequence length="1790" mass="205897">MVDSMVFMKRGFQEEDLIFEEKSSGKNFNALISKWISKLSLQFYNTKISFETRPITQIDRCCRFLCEIDKIEFTTRDSDSWNPSSSNLIGILLRNNIEFSGFSIRWEVAVQSKDESELTSMCHSANVILYGCQILSISNSVKVNYTLLFANLEPEFEINFNIDTIHVMLAPLPIHWIEILASQISIDEEDSSITRNVKMTQSQYESFFPIEDRITSSFKSQNQDSIYYETCSILHNSSITNTYDEVSLDNSDEDDQCNEFQNDSGTCASLANNISMIDDEGKMNTNFKASMSVKCFSMKVLLRNPSNDFDFWDFKGDSVSQTHKYKEWDYLSTKFFGLLKTVDKNPNSMNCIDQFHKESGDIDYLSFLLSNFMCSTLTKKCNENLHRTFLSADNLKISETLYQNLNSRTNEDSLEIIMICPSDSVDNQKKPVDIIIEYNMLKKELTFEISIGKCYFGLDISLQDRIRLLTQNDILDYNLPEKNTYEINKSNNSCFNCSADIEILDLCLDIRVPIVNLNNEMYSKSYWKYRLLHPESLQLRATSCHLVYETVTDDVCKSIGVQDYRSSLKLYTNSILMSFTSSTVENLPIFNIVKDDFKNDPIAVIKFNSRVPYKINDDQSLSSLSEEFFPINFSKKNNYKPYNTKESARHNSNNKSIHTPSDNEKINEYIKNSISNSYFDIDVHASVSMLLINNQNILEVIYHRLAFDLLLWEPNYDKRNNDVIVNCKSKDLCETDDEATTDTSYEEESNAPKFKNNSKSLLKKLTLNMKIDWCRFYLQTLGNHISESVIELQNVTLFTDSDVVQGLIETQSIFITRIEKIRILFCDDPVIDPQSDMQKLLNRKMLLNENYFCVVDEVPEILNTSGHGNRASYMVVLIMDSQLTQLKRSRNNVKLKQKASTMLTAQINRFCLRHNYIYDVNNGFGWLISLTDLLSLNNPVITGYVMPDSDTTMYLHAAHCAIDLCFHHFPMASFIIFNKIELEMIFSVTESYHLNIEFAFIGSQIYIRSNDNLQLATYFCWNNENWLSSSLIDHGYCFIADLGNLDLKFKKIGSTNSSDKEPTCSLEITNTEMGIHLCADSLNLLVNCFSLLFSTSTDLNSEESNFPSRSFSSRRQNSETNINQPNSQMLLNESDKTKFNHMINDAMKDDDKPIQMKKAKDDEFCDGFLLVDDIFSNVYDRVNSLENSPNQKLSVVQDHFKTPSSEDKCIKRKKAIYKDPDGYPISHNSMVVHDFSLSVNFYAGTDLDEKCKVVPNMGHVKSVRSKMCPPVKFSRFKSDKSQIDIQTADFDAYFGEKDKSIIFQGGSNRKINESYQWKFKKMNFRYALFSNMDWLHTINQQVSRRLVFSINEIEILCRHSNSKINMILFCDSNATFWYDPKSPMVSFKMVFVQSNPNHDVVSEECDIKLSVQPIMLNFDQDFVIFIEKFYKDLNTKDLLNTNNFEIKNRRNSSSSALSESPHQEKDSILIPPSKNINKELILGRGGGMDSITGSSPLSRSSTVRLPAFDEMRIKKEEIGTHPPVETSKSLSSIFIRSFSLYPDIYVRLDYTGTRLDFTQGAIKGFLYILIQLNNVILIIKSKQYLEGITGFDVLLQILTKEIYDEFMAQINKILTKVGPISEISEMLSGIYDLFSLPYQYYHNERGLIEGIKLGTRSITTTSLWATLTLLSKGLRVFQKMAETTYDLVSPSSSVHDDESQQLARDLREGVTNAAYGVRRRINNTAHDMQLALQRPDRPMFGRMGDFIRQVPPVFASPIVATCEASNQLIDGLRYQLKPEMKIEDEKKWKH</sequence>
<dbReference type="EMBL" id="MG599482">
    <property type="protein sequence ID" value="AWD06773.1"/>
    <property type="molecule type" value="mRNA"/>
</dbReference>
<evidence type="ECO:0000256" key="5">
    <source>
        <dbReference type="ARBA" id="ARBA00022448"/>
    </source>
</evidence>
<keyword evidence="6" id="KW-0256">Endoplasmic reticulum</keyword>
<dbReference type="GO" id="GO:0000422">
    <property type="term" value="P:autophagy of mitochondrion"/>
    <property type="evidence" value="ECO:0007669"/>
    <property type="project" value="TreeGrafter"/>
</dbReference>
<dbReference type="InterPro" id="IPR026849">
    <property type="entry name" value="ATG2"/>
</dbReference>
<evidence type="ECO:0000256" key="9">
    <source>
        <dbReference type="ARBA" id="ARBA00023136"/>
    </source>
</evidence>
<dbReference type="GO" id="GO:0005789">
    <property type="term" value="C:endoplasmic reticulum membrane"/>
    <property type="evidence" value="ECO:0007669"/>
    <property type="project" value="UniProtKB-SubCell"/>
</dbReference>
<evidence type="ECO:0000256" key="7">
    <source>
        <dbReference type="ARBA" id="ARBA00023006"/>
    </source>
</evidence>